<organism evidence="2 3">
    <name type="scientific">Paracoccus suum</name>
    <dbReference type="NCBI Taxonomy" id="2259340"/>
    <lineage>
        <taxon>Bacteria</taxon>
        <taxon>Pseudomonadati</taxon>
        <taxon>Pseudomonadota</taxon>
        <taxon>Alphaproteobacteria</taxon>
        <taxon>Rhodobacterales</taxon>
        <taxon>Paracoccaceae</taxon>
        <taxon>Paracoccus</taxon>
    </lineage>
</organism>
<sequence>MMGGRRSTRLAAMLALLALPAGAQSVTPCGDGPRADTIAEPWEANTATYADGAIRLTAIDTVEPAGAPFYLMVQSPPLDELGLRRCRLVGEAEGSGFFGLDFAARRAEYQAGKGLVVTVPIKRVTPGESDAHPATLRLTINQSSGEITADAR</sequence>
<evidence type="ECO:0000256" key="1">
    <source>
        <dbReference type="SAM" id="SignalP"/>
    </source>
</evidence>
<dbReference type="EMBL" id="CP030918">
    <property type="protein sequence ID" value="AXC48757.1"/>
    <property type="molecule type" value="Genomic_DNA"/>
</dbReference>
<dbReference type="KEGG" id="pars:DRW48_02775"/>
<keyword evidence="3" id="KW-1185">Reference proteome</keyword>
<evidence type="ECO:0000313" key="3">
    <source>
        <dbReference type="Proteomes" id="UP000252023"/>
    </source>
</evidence>
<dbReference type="OrthoDB" id="7862810at2"/>
<name>A0A344PHA2_9RHOB</name>
<protein>
    <submittedName>
        <fullName evidence="2">Uncharacterized protein</fullName>
    </submittedName>
</protein>
<feature type="signal peptide" evidence="1">
    <location>
        <begin position="1"/>
        <end position="23"/>
    </location>
</feature>
<feature type="chain" id="PRO_5016848683" evidence="1">
    <location>
        <begin position="24"/>
        <end position="152"/>
    </location>
</feature>
<proteinExistence type="predicted"/>
<dbReference type="RefSeq" id="WP_114075076.1">
    <property type="nucleotide sequence ID" value="NZ_CP030918.1"/>
</dbReference>
<keyword evidence="1" id="KW-0732">Signal</keyword>
<reference evidence="3" key="1">
    <citation type="submission" date="2018-07" db="EMBL/GenBank/DDBJ databases">
        <title>Genome sequencing of Paracoccus sp. SC2-6.</title>
        <authorList>
            <person name="Heo J."/>
            <person name="Kim S.-J."/>
            <person name="Kwon S.-W."/>
        </authorList>
    </citation>
    <scope>NUCLEOTIDE SEQUENCE [LARGE SCALE GENOMIC DNA]</scope>
    <source>
        <strain evidence="3">SC2-6</strain>
    </source>
</reference>
<accession>A0A344PHA2</accession>
<dbReference type="Proteomes" id="UP000252023">
    <property type="component" value="Chromosome"/>
</dbReference>
<dbReference type="AlphaFoldDB" id="A0A344PHA2"/>
<gene>
    <name evidence="2" type="ORF">DRW48_02775</name>
</gene>
<evidence type="ECO:0000313" key="2">
    <source>
        <dbReference type="EMBL" id="AXC48757.1"/>
    </source>
</evidence>